<comment type="subcellular location">
    <subcellularLocation>
        <location evidence="1">Mitochondrion</location>
    </subcellularLocation>
</comment>
<feature type="compositionally biased region" description="Low complexity" evidence="5">
    <location>
        <begin position="16"/>
        <end position="33"/>
    </location>
</feature>
<evidence type="ECO:0000256" key="4">
    <source>
        <dbReference type="ARBA" id="ARBA00023157"/>
    </source>
</evidence>
<name>A0A835WAP3_CHLIN</name>
<dbReference type="Gene3D" id="1.10.287.1130">
    <property type="entry name" value="CytochromE C oxidase copper chaperone"/>
    <property type="match status" value="1"/>
</dbReference>
<dbReference type="OrthoDB" id="13601at2759"/>
<evidence type="ECO:0000256" key="3">
    <source>
        <dbReference type="ARBA" id="ARBA00023128"/>
    </source>
</evidence>
<comment type="caution">
    <text evidence="6">The sequence shown here is derived from an EMBL/GenBank/DDBJ whole genome shotgun (WGS) entry which is preliminary data.</text>
</comment>
<gene>
    <name evidence="6" type="ORF">HXX76_002222</name>
</gene>
<evidence type="ECO:0000313" key="6">
    <source>
        <dbReference type="EMBL" id="KAG2443881.1"/>
    </source>
</evidence>
<evidence type="ECO:0008006" key="8">
    <source>
        <dbReference type="Google" id="ProtNLM"/>
    </source>
</evidence>
<dbReference type="InterPro" id="IPR009069">
    <property type="entry name" value="Cys_alpha_HP_mot_SF"/>
</dbReference>
<feature type="region of interest" description="Disordered" evidence="5">
    <location>
        <begin position="1"/>
        <end position="58"/>
    </location>
</feature>
<protein>
    <recommendedName>
        <fullName evidence="8">Cx9C motif-containing protein 4, mitochondrial</fullName>
    </recommendedName>
</protein>
<accession>A0A835WAP3</accession>
<dbReference type="PANTHER" id="PTHR15590">
    <property type="entry name" value="CX9C MOTIF-CONTAINING PROTEIN 4"/>
    <property type="match status" value="1"/>
</dbReference>
<dbReference type="Proteomes" id="UP000650467">
    <property type="component" value="Unassembled WGS sequence"/>
</dbReference>
<dbReference type="EMBL" id="JAEHOC010000003">
    <property type="protein sequence ID" value="KAG2443881.1"/>
    <property type="molecule type" value="Genomic_DNA"/>
</dbReference>
<proteinExistence type="inferred from homology"/>
<sequence>MPPTPGGGEVDGRQQATTPPTAAATADGAQHQPLPHPPHQPPPPAPPGEPYNPTARMRCDVQQPDPKFGCKLAACAIQSCLAAKDYDQRKCAKEIQALVHCCQYLPEPSVHCKGFGV</sequence>
<keyword evidence="7" id="KW-1185">Reference proteome</keyword>
<dbReference type="Pfam" id="PF08991">
    <property type="entry name" value="CMC4"/>
    <property type="match status" value="1"/>
</dbReference>
<evidence type="ECO:0000313" key="7">
    <source>
        <dbReference type="Proteomes" id="UP000650467"/>
    </source>
</evidence>
<evidence type="ECO:0000256" key="2">
    <source>
        <dbReference type="ARBA" id="ARBA00009858"/>
    </source>
</evidence>
<evidence type="ECO:0000256" key="1">
    <source>
        <dbReference type="ARBA" id="ARBA00004173"/>
    </source>
</evidence>
<dbReference type="GO" id="GO:0005739">
    <property type="term" value="C:mitochondrion"/>
    <property type="evidence" value="ECO:0007669"/>
    <property type="project" value="UniProtKB-SubCell"/>
</dbReference>
<dbReference type="InterPro" id="IPR027179">
    <property type="entry name" value="CMC4"/>
</dbReference>
<dbReference type="PANTHER" id="PTHR15590:SF0">
    <property type="entry name" value="CX9C MOTIF-CONTAINING PROTEIN 4"/>
    <property type="match status" value="1"/>
</dbReference>
<dbReference type="SUPFAM" id="SSF47072">
    <property type="entry name" value="Cysteine alpha-hairpin motif"/>
    <property type="match status" value="1"/>
</dbReference>
<keyword evidence="3" id="KW-0496">Mitochondrion</keyword>
<dbReference type="AlphaFoldDB" id="A0A835WAP3"/>
<comment type="similarity">
    <text evidence="2">Belongs to the CMC4 family.</text>
</comment>
<evidence type="ECO:0000256" key="5">
    <source>
        <dbReference type="SAM" id="MobiDB-lite"/>
    </source>
</evidence>
<feature type="compositionally biased region" description="Pro residues" evidence="5">
    <location>
        <begin position="34"/>
        <end position="50"/>
    </location>
</feature>
<organism evidence="6 7">
    <name type="scientific">Chlamydomonas incerta</name>
    <dbReference type="NCBI Taxonomy" id="51695"/>
    <lineage>
        <taxon>Eukaryota</taxon>
        <taxon>Viridiplantae</taxon>
        <taxon>Chlorophyta</taxon>
        <taxon>core chlorophytes</taxon>
        <taxon>Chlorophyceae</taxon>
        <taxon>CS clade</taxon>
        <taxon>Chlamydomonadales</taxon>
        <taxon>Chlamydomonadaceae</taxon>
        <taxon>Chlamydomonas</taxon>
    </lineage>
</organism>
<keyword evidence="4" id="KW-1015">Disulfide bond</keyword>
<reference evidence="6" key="1">
    <citation type="journal article" date="2020" name="bioRxiv">
        <title>Comparative genomics of Chlamydomonas.</title>
        <authorList>
            <person name="Craig R.J."/>
            <person name="Hasan A.R."/>
            <person name="Ness R.W."/>
            <person name="Keightley P.D."/>
        </authorList>
    </citation>
    <scope>NUCLEOTIDE SEQUENCE</scope>
    <source>
        <strain evidence="6">SAG 7.73</strain>
    </source>
</reference>